<dbReference type="GO" id="GO:0046872">
    <property type="term" value="F:metal ion binding"/>
    <property type="evidence" value="ECO:0007669"/>
    <property type="project" value="UniProtKB-KW"/>
</dbReference>
<protein>
    <submittedName>
        <fullName evidence="9">Di-haem cytochrome c peroxidase</fullName>
    </submittedName>
</protein>
<dbReference type="GO" id="GO:0004130">
    <property type="term" value="F:cytochrome-c peroxidase activity"/>
    <property type="evidence" value="ECO:0007669"/>
    <property type="project" value="TreeGrafter"/>
</dbReference>
<dbReference type="RefSeq" id="WP_090415597.1">
    <property type="nucleotide sequence ID" value="NZ_FNOY01000072.1"/>
</dbReference>
<keyword evidence="3 6" id="KW-0479">Metal-binding</keyword>
<dbReference type="GO" id="GO:0020037">
    <property type="term" value="F:heme binding"/>
    <property type="evidence" value="ECO:0007669"/>
    <property type="project" value="InterPro"/>
</dbReference>
<dbReference type="AlphaFoldDB" id="A0A1H3NGD0"/>
<evidence type="ECO:0000313" key="9">
    <source>
        <dbReference type="EMBL" id="SDY87249.1"/>
    </source>
</evidence>
<feature type="chain" id="PRO_5011518913" evidence="7">
    <location>
        <begin position="21"/>
        <end position="626"/>
    </location>
</feature>
<evidence type="ECO:0000256" key="2">
    <source>
        <dbReference type="ARBA" id="ARBA00022617"/>
    </source>
</evidence>
<evidence type="ECO:0000256" key="5">
    <source>
        <dbReference type="ARBA" id="ARBA00023004"/>
    </source>
</evidence>
<dbReference type="InterPro" id="IPR036909">
    <property type="entry name" value="Cyt_c-like_dom_sf"/>
</dbReference>
<keyword evidence="10" id="KW-1185">Reference proteome</keyword>
<feature type="signal peptide" evidence="7">
    <location>
        <begin position="1"/>
        <end position="20"/>
    </location>
</feature>
<keyword evidence="5 6" id="KW-0408">Iron</keyword>
<dbReference type="Proteomes" id="UP000198640">
    <property type="component" value="Unassembled WGS sequence"/>
</dbReference>
<feature type="domain" description="Cytochrome c" evidence="8">
    <location>
        <begin position="391"/>
        <end position="563"/>
    </location>
</feature>
<evidence type="ECO:0000256" key="7">
    <source>
        <dbReference type="SAM" id="SignalP"/>
    </source>
</evidence>
<dbReference type="PROSITE" id="PS51007">
    <property type="entry name" value="CYTC"/>
    <property type="match status" value="1"/>
</dbReference>
<keyword evidence="9" id="KW-0575">Peroxidase</keyword>
<dbReference type="InterPro" id="IPR051395">
    <property type="entry name" value="Cytochrome_c_Peroxidase/MauG"/>
</dbReference>
<dbReference type="SUPFAM" id="SSF46626">
    <property type="entry name" value="Cytochrome c"/>
    <property type="match status" value="2"/>
</dbReference>
<evidence type="ECO:0000256" key="6">
    <source>
        <dbReference type="PROSITE-ProRule" id="PRU00433"/>
    </source>
</evidence>
<evidence type="ECO:0000256" key="1">
    <source>
        <dbReference type="ARBA" id="ARBA00004196"/>
    </source>
</evidence>
<organism evidence="9 10">
    <name type="scientific">Nitrosomonas halophila</name>
    <dbReference type="NCBI Taxonomy" id="44576"/>
    <lineage>
        <taxon>Bacteria</taxon>
        <taxon>Pseudomonadati</taxon>
        <taxon>Pseudomonadota</taxon>
        <taxon>Betaproteobacteria</taxon>
        <taxon>Nitrosomonadales</taxon>
        <taxon>Nitrosomonadaceae</taxon>
        <taxon>Nitrosomonas</taxon>
    </lineage>
</organism>
<accession>A0A1H3NGD0</accession>
<keyword evidence="2 6" id="KW-0349">Heme</keyword>
<comment type="subcellular location">
    <subcellularLocation>
        <location evidence="1">Cell envelope</location>
    </subcellularLocation>
</comment>
<name>A0A1H3NGD0_9PROT</name>
<dbReference type="EMBL" id="FNOY01000072">
    <property type="protein sequence ID" value="SDY87249.1"/>
    <property type="molecule type" value="Genomic_DNA"/>
</dbReference>
<dbReference type="InterPro" id="IPR009056">
    <property type="entry name" value="Cyt_c-like_dom"/>
</dbReference>
<dbReference type="Gene3D" id="1.10.760.10">
    <property type="entry name" value="Cytochrome c-like domain"/>
    <property type="match status" value="2"/>
</dbReference>
<evidence type="ECO:0000259" key="8">
    <source>
        <dbReference type="PROSITE" id="PS51007"/>
    </source>
</evidence>
<dbReference type="GO" id="GO:0030313">
    <property type="term" value="C:cell envelope"/>
    <property type="evidence" value="ECO:0007669"/>
    <property type="project" value="UniProtKB-SubCell"/>
</dbReference>
<keyword evidence="7" id="KW-0732">Signal</keyword>
<dbReference type="OrthoDB" id="9805202at2"/>
<keyword evidence="4" id="KW-0560">Oxidoreductase</keyword>
<reference evidence="9 10" key="1">
    <citation type="submission" date="2016-10" db="EMBL/GenBank/DDBJ databases">
        <authorList>
            <person name="de Groot N.N."/>
        </authorList>
    </citation>
    <scope>NUCLEOTIDE SEQUENCE [LARGE SCALE GENOMIC DNA]</scope>
    <source>
        <strain evidence="9 10">Nm1</strain>
    </source>
</reference>
<proteinExistence type="predicted"/>
<dbReference type="PANTHER" id="PTHR30600">
    <property type="entry name" value="CYTOCHROME C PEROXIDASE-RELATED"/>
    <property type="match status" value="1"/>
</dbReference>
<evidence type="ECO:0000256" key="3">
    <source>
        <dbReference type="ARBA" id="ARBA00022723"/>
    </source>
</evidence>
<dbReference type="STRING" id="44576.SAMN05421881_10727"/>
<evidence type="ECO:0000313" key="10">
    <source>
        <dbReference type="Proteomes" id="UP000198640"/>
    </source>
</evidence>
<dbReference type="GO" id="GO:0009055">
    <property type="term" value="F:electron transfer activity"/>
    <property type="evidence" value="ECO:0007669"/>
    <property type="project" value="InterPro"/>
</dbReference>
<gene>
    <name evidence="9" type="ORF">SAMN05421881_10727</name>
</gene>
<dbReference type="Pfam" id="PF03150">
    <property type="entry name" value="CCP_MauG"/>
    <property type="match status" value="1"/>
</dbReference>
<sequence>MSKLYWVLIGLILPVLQTSASEIDPPRPLSLKTVQIPEPPDLHQYIRDKPMAIALGKALFWDMQVGSDNIVACATCHFHAGADSRSKNQVNPGTHALSDAQRREFDLGSNMQLTASHFPLRVLTDPDDRASPAVFSSDDVISSQGIASYEFLRVLPSRPVEQLRRQTDQDGFSVNRINVRRVEPRNTPTVINAIFNYRNFYDGRAQYEFNGVNNWGDRDPNAHLYRAESATRVEPVRISIEQASLASQAVAAAVNDFELSASDRPFPMIGRKMLVARPLAQQQVHPQDSVLRKYSRWPQPGLALPDYAEMVRHAFQPEWWQSDQQIRLLPGGHSEICHRARPIAQQGCYTLMEFNFSLFFGLAIQLYEATLVADDTPYDRFMEGDSTAISEAAIRGVDIFRSQTRGRCINCHEGAELTGAAVSQVQASPVRIREGQAFDRGYNNIGVRPATSDLALGQTDPFGTPLSYTKQLYAAPVCPDGHSCPVVADGFFKVPGLRNVELTAPYFHNGGELTLRGVLDVYSRGGNFAQLTERDGSSIMLLNILHLSEQEKLDLEAWLLSLTDERVRYRRAPFDHPQIFVPNGHPGDTEKIDKQVAGTAADHMVEMPAVGEEGAYPMPGFLESDM</sequence>
<dbReference type="InterPro" id="IPR004852">
    <property type="entry name" value="Di-haem_cyt_c_peroxidsae"/>
</dbReference>
<evidence type="ECO:0000256" key="4">
    <source>
        <dbReference type="ARBA" id="ARBA00023002"/>
    </source>
</evidence>